<evidence type="ECO:0000313" key="3">
    <source>
        <dbReference type="EMBL" id="VDP02697.1"/>
    </source>
</evidence>
<feature type="region of interest" description="Disordered" evidence="1">
    <location>
        <begin position="41"/>
        <end position="144"/>
    </location>
</feature>
<feature type="transmembrane region" description="Helical" evidence="2">
    <location>
        <begin position="270"/>
        <end position="288"/>
    </location>
</feature>
<sequence>MVRIKNDREEGELSDDSCIDVDSVAVSLETSTGCWIRMMAKPPNLLAKTSPETSPPLQKDSEIRDQEHSTSALSPEHYLRDPVSPLDKQSENLSSSGEIDDHQEGTVVAQQPDREENETSKALECSQTESTQVVAREPETEPEDLDELELRLAALKSAIVKGNAEAVNVTSSTSTKTDIDQRCSIRPMRRNDRIPLKRPTYRDYGRKRKRRRRFPDYENAYRNGLTHPTSNKVDMYVNCKSASLGLRPFSDRNQTHISSRRWQRQERERILRYITFMLICFGSFGLAASSQRE</sequence>
<reference evidence="5" key="1">
    <citation type="submission" date="2016-06" db="UniProtKB">
        <authorList>
            <consortium name="WormBaseParasite"/>
        </authorList>
    </citation>
    <scope>IDENTIFICATION</scope>
</reference>
<keyword evidence="2" id="KW-0812">Transmembrane</keyword>
<organism evidence="5">
    <name type="scientific">Soboliphyme baturini</name>
    <dbReference type="NCBI Taxonomy" id="241478"/>
    <lineage>
        <taxon>Eukaryota</taxon>
        <taxon>Metazoa</taxon>
        <taxon>Ecdysozoa</taxon>
        <taxon>Nematoda</taxon>
        <taxon>Enoplea</taxon>
        <taxon>Dorylaimia</taxon>
        <taxon>Dioctophymatida</taxon>
        <taxon>Dioctophymatoidea</taxon>
        <taxon>Soboliphymatidae</taxon>
        <taxon>Soboliphyme</taxon>
    </lineage>
</organism>
<evidence type="ECO:0000256" key="1">
    <source>
        <dbReference type="SAM" id="MobiDB-lite"/>
    </source>
</evidence>
<evidence type="ECO:0000256" key="2">
    <source>
        <dbReference type="SAM" id="Phobius"/>
    </source>
</evidence>
<evidence type="ECO:0000313" key="5">
    <source>
        <dbReference type="WBParaSite" id="SBAD_0000406301-mRNA-1"/>
    </source>
</evidence>
<proteinExistence type="predicted"/>
<keyword evidence="2" id="KW-0472">Membrane</keyword>
<evidence type="ECO:0000313" key="4">
    <source>
        <dbReference type="Proteomes" id="UP000270296"/>
    </source>
</evidence>
<dbReference type="Proteomes" id="UP000270296">
    <property type="component" value="Unassembled WGS sequence"/>
</dbReference>
<keyword evidence="4" id="KW-1185">Reference proteome</keyword>
<gene>
    <name evidence="3" type="ORF">SBAD_LOCUS3889</name>
</gene>
<dbReference type="EMBL" id="UZAM01008007">
    <property type="protein sequence ID" value="VDP02697.1"/>
    <property type="molecule type" value="Genomic_DNA"/>
</dbReference>
<feature type="compositionally biased region" description="Basic and acidic residues" evidence="1">
    <location>
        <begin position="59"/>
        <end position="68"/>
    </location>
</feature>
<name>A0A183IJU3_9BILA</name>
<keyword evidence="2" id="KW-1133">Transmembrane helix</keyword>
<dbReference type="AlphaFoldDB" id="A0A183IJU3"/>
<protein>
    <submittedName>
        <fullName evidence="3 5">Uncharacterized protein</fullName>
    </submittedName>
</protein>
<reference evidence="3 4" key="2">
    <citation type="submission" date="2018-11" db="EMBL/GenBank/DDBJ databases">
        <authorList>
            <consortium name="Pathogen Informatics"/>
        </authorList>
    </citation>
    <scope>NUCLEOTIDE SEQUENCE [LARGE SCALE GENOMIC DNA]</scope>
</reference>
<accession>A0A183IJU3</accession>
<dbReference type="WBParaSite" id="SBAD_0000406301-mRNA-1">
    <property type="protein sequence ID" value="SBAD_0000406301-mRNA-1"/>
    <property type="gene ID" value="SBAD_0000406301"/>
</dbReference>
<feature type="compositionally biased region" description="Basic and acidic residues" evidence="1">
    <location>
        <begin position="112"/>
        <end position="121"/>
    </location>
</feature>